<evidence type="ECO:0008006" key="3">
    <source>
        <dbReference type="Google" id="ProtNLM"/>
    </source>
</evidence>
<organism evidence="1 2">
    <name type="scientific">Escherichia coli</name>
    <dbReference type="NCBI Taxonomy" id="562"/>
    <lineage>
        <taxon>Bacteria</taxon>
        <taxon>Pseudomonadati</taxon>
        <taxon>Pseudomonadota</taxon>
        <taxon>Gammaproteobacteria</taxon>
        <taxon>Enterobacterales</taxon>
        <taxon>Enterobacteriaceae</taxon>
        <taxon>Escherichia</taxon>
    </lineage>
</organism>
<evidence type="ECO:0000313" key="2">
    <source>
        <dbReference type="Proteomes" id="UP000303027"/>
    </source>
</evidence>
<dbReference type="Proteomes" id="UP000303027">
    <property type="component" value="Unassembled WGS sequence"/>
</dbReference>
<dbReference type="AlphaFoldDB" id="A0A4C9I9A5"/>
<accession>A0A4C9I9A5</accession>
<reference evidence="1 2" key="1">
    <citation type="submission" date="2018-04" db="EMBL/GenBank/DDBJ databases">
        <title>Large scale genomics of bovine and human commensal E. coli to reveal the emerging process of EHEC.</title>
        <authorList>
            <person name="Arimizu Y."/>
            <person name="Ogura Y."/>
        </authorList>
    </citation>
    <scope>NUCLEOTIDE SEQUENCE [LARGE SCALE GENOMIC DNA]</scope>
    <source>
        <strain evidence="1 2">KK-P061</strain>
    </source>
</reference>
<protein>
    <recommendedName>
        <fullName evidence="3">Lipoprotein</fullName>
    </recommendedName>
</protein>
<dbReference type="PROSITE" id="PS51257">
    <property type="entry name" value="PROKAR_LIPOPROTEIN"/>
    <property type="match status" value="1"/>
</dbReference>
<gene>
    <name evidence="1" type="ORF">BvCmsKKP061_05309</name>
</gene>
<dbReference type="EMBL" id="BFXY01000219">
    <property type="protein sequence ID" value="GDH66643.1"/>
    <property type="molecule type" value="Genomic_DNA"/>
</dbReference>
<comment type="caution">
    <text evidence="1">The sequence shown here is derived from an EMBL/GenBank/DDBJ whole genome shotgun (WGS) entry which is preliminary data.</text>
</comment>
<name>A0A4C9I9A5_ECOLX</name>
<proteinExistence type="predicted"/>
<dbReference type="RefSeq" id="WP_137541838.1">
    <property type="nucleotide sequence ID" value="NZ_BFXY01000219.1"/>
</dbReference>
<evidence type="ECO:0000313" key="1">
    <source>
        <dbReference type="EMBL" id="GDH66643.1"/>
    </source>
</evidence>
<sequence>MGKMNINFKHILPLLSSFFISGCDSDGISKVKSFVYYDIDDSMTVGKAFDTRSDCINGTWSEKEDNRGRTIVTYTCDISESGLKIINSAIMQEPEDKAEYSITQNNNSIKSTNESLEEYKQKTPLVEKTKEVIIDHIRKLNSAFNEDPMIYSKLTISPYLDRMLYLKDHNDNALNEICGGYEYIQSADSYSWRDVSEEYAKESCEKHIYKVYQSFKKNASPLITKNFPGFYERVPPCENADECIKKTNIYFDDNFLNIYKRSQDRAPQIISDLKKHNIEIGEKLNDCRKKLNISDAKLTYYWFVTDTGGVDYLDGVLTYNFQEKNRAENFHKQLLQYAYINYSKNQIPRDFVTSIKNSIYYKIEDCTKF</sequence>